<dbReference type="EMBL" id="VXRG01000001">
    <property type="protein sequence ID" value="MXY91815.1"/>
    <property type="molecule type" value="Genomic_DNA"/>
</dbReference>
<sequence length="122" mass="14664">MTSTLTELIAQAPWREAITYRNTWPHEYVLSKKDDQRELLEAVCNRFRAGEGVCCRFFRMRNIYLFIGDYKYWLMTNCDEINLDAEEDYVLNRARLYRDRRDFLIQPGDTGKPEDYPLNPPR</sequence>
<gene>
    <name evidence="1" type="ORF">F4Y42_00010</name>
</gene>
<accession>A0A6B0YNN8</accession>
<evidence type="ECO:0000313" key="1">
    <source>
        <dbReference type="EMBL" id="MXY91815.1"/>
    </source>
</evidence>
<protein>
    <submittedName>
        <fullName evidence="1">Uncharacterized protein</fullName>
    </submittedName>
</protein>
<proteinExistence type="predicted"/>
<name>A0A6B0YNN8_9CHLR</name>
<feature type="non-terminal residue" evidence="1">
    <location>
        <position position="122"/>
    </location>
</feature>
<comment type="caution">
    <text evidence="1">The sequence shown here is derived from an EMBL/GenBank/DDBJ whole genome shotgun (WGS) entry which is preliminary data.</text>
</comment>
<reference evidence="1" key="1">
    <citation type="submission" date="2019-09" db="EMBL/GenBank/DDBJ databases">
        <title>Characterisation of the sponge microbiome using genome-centric metagenomics.</title>
        <authorList>
            <person name="Engelberts J.P."/>
            <person name="Robbins S.J."/>
            <person name="De Goeij J.M."/>
            <person name="Aranda M."/>
            <person name="Bell S.C."/>
            <person name="Webster N.S."/>
        </authorList>
    </citation>
    <scope>NUCLEOTIDE SEQUENCE</scope>
    <source>
        <strain evidence="1">SB0664_bin_27</strain>
    </source>
</reference>
<dbReference type="AlphaFoldDB" id="A0A6B0YNN8"/>
<organism evidence="1">
    <name type="scientific">Caldilineaceae bacterium SB0664_bin_27</name>
    <dbReference type="NCBI Taxonomy" id="2605260"/>
    <lineage>
        <taxon>Bacteria</taxon>
        <taxon>Bacillati</taxon>
        <taxon>Chloroflexota</taxon>
        <taxon>Caldilineae</taxon>
        <taxon>Caldilineales</taxon>
        <taxon>Caldilineaceae</taxon>
    </lineage>
</organism>